<evidence type="ECO:0000313" key="1">
    <source>
        <dbReference type="EMBL" id="SVE58978.1"/>
    </source>
</evidence>
<dbReference type="AlphaFoldDB" id="A0A383ESE0"/>
<organism evidence="1">
    <name type="scientific">marine metagenome</name>
    <dbReference type="NCBI Taxonomy" id="408172"/>
    <lineage>
        <taxon>unclassified sequences</taxon>
        <taxon>metagenomes</taxon>
        <taxon>ecological metagenomes</taxon>
    </lineage>
</organism>
<sequence>MGHITRDAIKVGLKKSQANYFNELVSEAHVRSEHLTVVSESGTSASYVTAGNGSITGSGMSDVAGTVTFGGTWDDGDTAVITYESAYDYAPHVILGGIHNTNGSGAVLVEVDALTSATTKFTLTASGTCVGSFQYFVVEPGR</sequence>
<protein>
    <submittedName>
        <fullName evidence="1">Uncharacterized protein</fullName>
    </submittedName>
</protein>
<reference evidence="1" key="1">
    <citation type="submission" date="2018-05" db="EMBL/GenBank/DDBJ databases">
        <authorList>
            <person name="Lanie J.A."/>
            <person name="Ng W.-L."/>
            <person name="Kazmierczak K.M."/>
            <person name="Andrzejewski T.M."/>
            <person name="Davidsen T.M."/>
            <person name="Wayne K.J."/>
            <person name="Tettelin H."/>
            <person name="Glass J.I."/>
            <person name="Rusch D."/>
            <person name="Podicherti R."/>
            <person name="Tsui H.-C.T."/>
            <person name="Winkler M.E."/>
        </authorList>
    </citation>
    <scope>NUCLEOTIDE SEQUENCE</scope>
</reference>
<proteinExistence type="predicted"/>
<accession>A0A383ESE0</accession>
<name>A0A383ESE0_9ZZZZ</name>
<gene>
    <name evidence="1" type="ORF">METZ01_LOCUS511832</name>
</gene>
<dbReference type="EMBL" id="UINC01227893">
    <property type="protein sequence ID" value="SVE58978.1"/>
    <property type="molecule type" value="Genomic_DNA"/>
</dbReference>